<gene>
    <name evidence="3" type="ORF">C8N38_11134</name>
</gene>
<feature type="domain" description="Integrase catalytic" evidence="2">
    <location>
        <begin position="193"/>
        <end position="283"/>
    </location>
</feature>
<dbReference type="InterPro" id="IPR036397">
    <property type="entry name" value="RNaseH_sf"/>
</dbReference>
<dbReference type="InterPro" id="IPR001584">
    <property type="entry name" value="Integrase_cat-core"/>
</dbReference>
<dbReference type="AlphaFoldDB" id="A0A8E2VHT9"/>
<comment type="caution">
    <text evidence="3">The sequence shown here is derived from an EMBL/GenBank/DDBJ whole genome shotgun (WGS) entry which is preliminary data.</text>
</comment>
<dbReference type="InterPro" id="IPR050900">
    <property type="entry name" value="Transposase_IS3/IS150/IS904"/>
</dbReference>
<dbReference type="GO" id="GO:0003676">
    <property type="term" value="F:nucleic acid binding"/>
    <property type="evidence" value="ECO:0007669"/>
    <property type="project" value="InterPro"/>
</dbReference>
<dbReference type="PROSITE" id="PS50994">
    <property type="entry name" value="INTEGRASE"/>
    <property type="match status" value="1"/>
</dbReference>
<accession>A0A8E2VHT9</accession>
<feature type="compositionally biased region" description="Basic and acidic residues" evidence="1">
    <location>
        <begin position="105"/>
        <end position="122"/>
    </location>
</feature>
<evidence type="ECO:0000259" key="2">
    <source>
        <dbReference type="PROSITE" id="PS50994"/>
    </source>
</evidence>
<dbReference type="SUPFAM" id="SSF53098">
    <property type="entry name" value="Ribonuclease H-like"/>
    <property type="match status" value="1"/>
</dbReference>
<dbReference type="GO" id="GO:0015074">
    <property type="term" value="P:DNA integration"/>
    <property type="evidence" value="ECO:0007669"/>
    <property type="project" value="InterPro"/>
</dbReference>
<name>A0A8E2VHT9_9RHOB</name>
<dbReference type="PANTHER" id="PTHR46889">
    <property type="entry name" value="TRANSPOSASE INSF FOR INSERTION SEQUENCE IS3B-RELATED"/>
    <property type="match status" value="1"/>
</dbReference>
<feature type="region of interest" description="Disordered" evidence="1">
    <location>
        <begin position="79"/>
        <end position="135"/>
    </location>
</feature>
<dbReference type="Gene3D" id="3.30.420.10">
    <property type="entry name" value="Ribonuclease H-like superfamily/Ribonuclease H"/>
    <property type="match status" value="1"/>
</dbReference>
<proteinExistence type="predicted"/>
<dbReference type="Pfam" id="PF13683">
    <property type="entry name" value="rve_3"/>
    <property type="match status" value="1"/>
</dbReference>
<keyword evidence="4" id="KW-1185">Reference proteome</keyword>
<organism evidence="3 4">
    <name type="scientific">Rhodovulum kholense</name>
    <dbReference type="NCBI Taxonomy" id="453584"/>
    <lineage>
        <taxon>Bacteria</taxon>
        <taxon>Pseudomonadati</taxon>
        <taxon>Pseudomonadota</taxon>
        <taxon>Alphaproteobacteria</taxon>
        <taxon>Rhodobacterales</taxon>
        <taxon>Paracoccaceae</taxon>
        <taxon>Rhodovulum</taxon>
    </lineage>
</organism>
<dbReference type="PANTHER" id="PTHR46889:SF4">
    <property type="entry name" value="TRANSPOSASE INSO FOR INSERTION SEQUENCE ELEMENT IS911B-RELATED"/>
    <property type="match status" value="1"/>
</dbReference>
<protein>
    <submittedName>
        <fullName evidence="3">Putative transposase</fullName>
    </submittedName>
</protein>
<reference evidence="3 4" key="1">
    <citation type="submission" date="2018-04" db="EMBL/GenBank/DDBJ databases">
        <title>Genomic Encyclopedia of Archaeal and Bacterial Type Strains, Phase II (KMG-II): from individual species to whole genera.</title>
        <authorList>
            <person name="Goeker M."/>
        </authorList>
    </citation>
    <scope>NUCLEOTIDE SEQUENCE [LARGE SCALE GENOMIC DNA]</scope>
    <source>
        <strain evidence="3 4">DSM 19783</strain>
    </source>
</reference>
<evidence type="ECO:0000313" key="3">
    <source>
        <dbReference type="EMBL" id="PTW46550.1"/>
    </source>
</evidence>
<dbReference type="EMBL" id="QAYC01000011">
    <property type="protein sequence ID" value="PTW46550.1"/>
    <property type="molecule type" value="Genomic_DNA"/>
</dbReference>
<dbReference type="Proteomes" id="UP000244037">
    <property type="component" value="Unassembled WGS sequence"/>
</dbReference>
<feature type="region of interest" description="Disordered" evidence="1">
    <location>
        <begin position="148"/>
        <end position="187"/>
    </location>
</feature>
<evidence type="ECO:0000313" key="4">
    <source>
        <dbReference type="Proteomes" id="UP000244037"/>
    </source>
</evidence>
<evidence type="ECO:0000256" key="1">
    <source>
        <dbReference type="SAM" id="MobiDB-lite"/>
    </source>
</evidence>
<sequence length="283" mass="31935">MSIAKLCTWFGIPRRMVCYTPVKPAPKVDPRFADPIRKMIEEEPSFGYRTVAWLLGFNKNTVQRVRHLSRTDGVRCLTPDQGLAGSQARRGHAAPHSGRSFSRSCAEREMVDRSRPHLDRQGRPGFTGLGGRLPHPRAVGLAPVEVGQGHDRQRRAGTCRDREVRHPGPGRGGVPAEVGQRHSPSGSNQWRLNGSFFTSHHFTAIVRSYGLKQEFITPHCPQQNGMVARIIRTLKEQCVHRHRFETIQHAMRVIGDWTAFYTHRRPHQALAMRTPVEACRLAA</sequence>
<dbReference type="InterPro" id="IPR012337">
    <property type="entry name" value="RNaseH-like_sf"/>
</dbReference>